<dbReference type="InterPro" id="IPR001708">
    <property type="entry name" value="YidC/ALB3/OXA1/COX18"/>
</dbReference>
<feature type="compositionally biased region" description="Low complexity" evidence="14">
    <location>
        <begin position="39"/>
        <end position="55"/>
    </location>
</feature>
<comment type="similarity">
    <text evidence="2 13">Belongs to the OXA1/ALB3/YidC family. Type 1 subfamily.</text>
</comment>
<keyword evidence="8 13" id="KW-1133">Transmembrane helix</keyword>
<feature type="region of interest" description="Disordered" evidence="14">
    <location>
        <begin position="34"/>
        <end position="55"/>
    </location>
</feature>
<dbReference type="InterPro" id="IPR028055">
    <property type="entry name" value="YidC/Oxa/ALB_C"/>
</dbReference>
<evidence type="ECO:0000256" key="10">
    <source>
        <dbReference type="ARBA" id="ARBA00023186"/>
    </source>
</evidence>
<dbReference type="EMBL" id="CP145607">
    <property type="protein sequence ID" value="WWM71477.1"/>
    <property type="molecule type" value="Genomic_DNA"/>
</dbReference>
<evidence type="ECO:0000256" key="13">
    <source>
        <dbReference type="HAMAP-Rule" id="MF_01810"/>
    </source>
</evidence>
<dbReference type="InterPro" id="IPR019998">
    <property type="entry name" value="Membr_insert_YidC"/>
</dbReference>
<evidence type="ECO:0000256" key="2">
    <source>
        <dbReference type="ARBA" id="ARBA00010527"/>
    </source>
</evidence>
<keyword evidence="10 13" id="KW-0143">Chaperone</keyword>
<keyword evidence="6 13" id="KW-0812">Transmembrane</keyword>
<comment type="subunit">
    <text evidence="13">Interacts with the Sec translocase complex via SecD. Specifically interacts with transmembrane segments of nascent integral membrane proteins during membrane integration.</text>
</comment>
<evidence type="ECO:0000259" key="15">
    <source>
        <dbReference type="Pfam" id="PF02096"/>
    </source>
</evidence>
<feature type="transmembrane region" description="Helical" evidence="13">
    <location>
        <begin position="493"/>
        <end position="512"/>
    </location>
</feature>
<keyword evidence="4 13" id="KW-0813">Transport</keyword>
<comment type="function">
    <text evidence="13">Required for the insertion and/or proper folding and/or complex formation of integral membrane proteins into the membrane. Involved in integration of membrane proteins that insert both dependently and independently of the Sec translocase complex, as well as at least some lipoproteins. Aids folding of multispanning membrane proteins.</text>
</comment>
<organism evidence="17 18">
    <name type="scientific">Sphingomonas kaistensis</name>
    <dbReference type="NCBI Taxonomy" id="298708"/>
    <lineage>
        <taxon>Bacteria</taxon>
        <taxon>Pseudomonadati</taxon>
        <taxon>Pseudomonadota</taxon>
        <taxon>Alphaproteobacteria</taxon>
        <taxon>Sphingomonadales</taxon>
        <taxon>Sphingomonadaceae</taxon>
        <taxon>Sphingomonas</taxon>
    </lineage>
</organism>
<keyword evidence="7 13" id="KW-0653">Protein transport</keyword>
<evidence type="ECO:0000256" key="5">
    <source>
        <dbReference type="ARBA" id="ARBA00022475"/>
    </source>
</evidence>
<feature type="transmembrane region" description="Helical" evidence="13">
    <location>
        <begin position="532"/>
        <end position="551"/>
    </location>
</feature>
<evidence type="ECO:0000256" key="9">
    <source>
        <dbReference type="ARBA" id="ARBA00023136"/>
    </source>
</evidence>
<dbReference type="PANTHER" id="PTHR12428:SF65">
    <property type="entry name" value="CYTOCHROME C OXIDASE ASSEMBLY PROTEIN COX18, MITOCHONDRIAL"/>
    <property type="match status" value="1"/>
</dbReference>
<evidence type="ECO:0000256" key="3">
    <source>
        <dbReference type="ARBA" id="ARBA00015325"/>
    </source>
</evidence>
<dbReference type="NCBIfam" id="NF002353">
    <property type="entry name" value="PRK01318.1-4"/>
    <property type="match status" value="1"/>
</dbReference>
<evidence type="ECO:0000256" key="4">
    <source>
        <dbReference type="ARBA" id="ARBA00022448"/>
    </source>
</evidence>
<dbReference type="CDD" id="cd20070">
    <property type="entry name" value="5TM_YidC_Alb3"/>
    <property type="match status" value="1"/>
</dbReference>
<evidence type="ECO:0000256" key="1">
    <source>
        <dbReference type="ARBA" id="ARBA00004429"/>
    </source>
</evidence>
<feature type="domain" description="Membrane insertase YidC/Oxa/ALB C-terminal" evidence="15">
    <location>
        <begin position="368"/>
        <end position="564"/>
    </location>
</feature>
<evidence type="ECO:0000313" key="17">
    <source>
        <dbReference type="EMBL" id="WWM71477.1"/>
    </source>
</evidence>
<dbReference type="PRINTS" id="PR00701">
    <property type="entry name" value="60KDINNERMP"/>
</dbReference>
<accession>A0ABZ2G641</accession>
<proteinExistence type="inferred from homology"/>
<dbReference type="Proteomes" id="UP001382935">
    <property type="component" value="Chromosome"/>
</dbReference>
<comment type="subcellular location">
    <subcellularLocation>
        <location evidence="1">Cell inner membrane</location>
        <topology evidence="1">Multi-pass membrane protein</topology>
    </subcellularLocation>
    <subcellularLocation>
        <location evidence="13">Cell membrane</location>
        <topology evidence="13">Multi-pass membrane protein</topology>
    </subcellularLocation>
</comment>
<dbReference type="CDD" id="cd19961">
    <property type="entry name" value="EcYidC-like_peri"/>
    <property type="match status" value="1"/>
</dbReference>
<keyword evidence="9 13" id="KW-0472">Membrane</keyword>
<dbReference type="PANTHER" id="PTHR12428">
    <property type="entry name" value="OXA1"/>
    <property type="match status" value="1"/>
</dbReference>
<dbReference type="InterPro" id="IPR047196">
    <property type="entry name" value="YidC_ALB_C"/>
</dbReference>
<evidence type="ECO:0000256" key="7">
    <source>
        <dbReference type="ARBA" id="ARBA00022927"/>
    </source>
</evidence>
<evidence type="ECO:0000256" key="8">
    <source>
        <dbReference type="ARBA" id="ARBA00022989"/>
    </source>
</evidence>
<dbReference type="NCBIfam" id="TIGR03593">
    <property type="entry name" value="yidC_nterm"/>
    <property type="match status" value="1"/>
</dbReference>
<keyword evidence="5 13" id="KW-1003">Cell membrane</keyword>
<dbReference type="RefSeq" id="WP_338504889.1">
    <property type="nucleotide sequence ID" value="NZ_CP145607.1"/>
</dbReference>
<comment type="caution">
    <text evidence="13">Lacks conserved residue(s) required for the propagation of feature annotation.</text>
</comment>
<sequence length="583" mass="63542">MSSDTRNMILAIVLSTLVLLGWGLVSERYFPAPKPAPKAAPATPGAPAATPGTPAANVAAPGTVAAAPTLTPTQAFRSVPRVRIETPNLIGSLSLKGATFDDLRMVNQTDRVGKGAQPARLLSPAGANGAYFARFGWTGQGVAVPDANTVWTPSAPTLTPGKPVTLSWTNPTGQRFELLVSVDDGYLFTVTQKVSNLGGGPVAVRPFGLLSRANAGPDAKSDGWTHHVGPMSVIDGRSDYDVNYSTLDEDGAQRFTGNNGWVGFTDKYWLTALAPAGNAPLNASLRRGQGTSYQADYALDPAIVAPGRAVQATTHLFAGAKEKKWLDAYEASGAVPVISDSIDWGWFEFFMRPIFALLIWLFNTIGNFGWAIIALTFIVRLLMYPIFDRQFRSMAGMRAMQPKMKELQERHKDDKTKMQQELLELYKREKINPAAGCLPILIQIPVFYALYKVLTVTVEMRHQPWALWIKDLSAPDPLTPVNLFGLLNFDPPGLLHLGVLPILLGITMWLQFKLNPAPMDDMQKQIFSIMPWVMMFAMAPFAAGLQLYWVVSNILGIAQQKYLYSKYDAEKIAAKAGVATAKT</sequence>
<dbReference type="HAMAP" id="MF_01810">
    <property type="entry name" value="YidC_type1"/>
    <property type="match status" value="1"/>
</dbReference>
<dbReference type="Pfam" id="PF02096">
    <property type="entry name" value="60KD_IMP"/>
    <property type="match status" value="1"/>
</dbReference>
<dbReference type="NCBIfam" id="TIGR03592">
    <property type="entry name" value="yidC_oxa1_cterm"/>
    <property type="match status" value="1"/>
</dbReference>
<dbReference type="Pfam" id="PF14849">
    <property type="entry name" value="YidC_periplas"/>
    <property type="match status" value="1"/>
</dbReference>
<name>A0ABZ2G641_9SPHN</name>
<evidence type="ECO:0000256" key="6">
    <source>
        <dbReference type="ARBA" id="ARBA00022692"/>
    </source>
</evidence>
<gene>
    <name evidence="13 17" type="primary">yidC</name>
    <name evidence="17" type="ORF">V6R86_12550</name>
</gene>
<dbReference type="PRINTS" id="PR01900">
    <property type="entry name" value="YIDCPROTEIN"/>
</dbReference>
<evidence type="ECO:0000259" key="16">
    <source>
        <dbReference type="Pfam" id="PF14849"/>
    </source>
</evidence>
<evidence type="ECO:0000256" key="12">
    <source>
        <dbReference type="ARBA" id="ARBA00033342"/>
    </source>
</evidence>
<keyword evidence="18" id="KW-1185">Reference proteome</keyword>
<dbReference type="InterPro" id="IPR038221">
    <property type="entry name" value="YidC_periplasmic_sf"/>
</dbReference>
<feature type="transmembrane region" description="Helical" evidence="13">
    <location>
        <begin position="357"/>
        <end position="383"/>
    </location>
</feature>
<protein>
    <recommendedName>
        <fullName evidence="3 13">Membrane protein insertase YidC</fullName>
    </recommendedName>
    <alternativeName>
        <fullName evidence="12 13">Foldase YidC</fullName>
    </alternativeName>
    <alternativeName>
        <fullName evidence="11 13">Membrane integrase YidC</fullName>
    </alternativeName>
    <alternativeName>
        <fullName evidence="13">Membrane protein YidC</fullName>
    </alternativeName>
</protein>
<evidence type="ECO:0000256" key="14">
    <source>
        <dbReference type="SAM" id="MobiDB-lite"/>
    </source>
</evidence>
<dbReference type="InterPro" id="IPR028053">
    <property type="entry name" value="Membr_insert_YidC_N"/>
</dbReference>
<reference evidence="17 18" key="1">
    <citation type="submission" date="2024-02" db="EMBL/GenBank/DDBJ databases">
        <title>Full genome sequence of Sphingomonas kaistensis.</title>
        <authorList>
            <person name="Poletto B.L."/>
            <person name="Silva G."/>
            <person name="Galante D."/>
            <person name="Campos K.R."/>
            <person name="Santos M.B.N."/>
            <person name="Sacchi C.T."/>
        </authorList>
    </citation>
    <scope>NUCLEOTIDE SEQUENCE [LARGE SCALE GENOMIC DNA]</scope>
    <source>
        <strain evidence="17 18">MA4R</strain>
    </source>
</reference>
<evidence type="ECO:0000313" key="18">
    <source>
        <dbReference type="Proteomes" id="UP001382935"/>
    </source>
</evidence>
<dbReference type="Gene3D" id="2.70.98.90">
    <property type="match status" value="1"/>
</dbReference>
<feature type="domain" description="Membrane insertase YidC N-terminal" evidence="16">
    <location>
        <begin position="81"/>
        <end position="356"/>
    </location>
</feature>
<evidence type="ECO:0000256" key="11">
    <source>
        <dbReference type="ARBA" id="ARBA00033245"/>
    </source>
</evidence>